<evidence type="ECO:0000259" key="2">
    <source>
        <dbReference type="PROSITE" id="PS50878"/>
    </source>
</evidence>
<proteinExistence type="predicted"/>
<dbReference type="PANTHER" id="PTHR33047">
    <property type="entry name" value="PROTEIN TAR1"/>
    <property type="match status" value="1"/>
</dbReference>
<dbReference type="InterPro" id="IPR000477">
    <property type="entry name" value="RT_dom"/>
</dbReference>
<protein>
    <submittedName>
        <fullName evidence="3">Retrovirus-related Pol polyprotein from type-1 retrotransposable element</fullName>
    </submittedName>
</protein>
<dbReference type="OrthoDB" id="5871328at2759"/>
<reference evidence="3 4" key="1">
    <citation type="submission" date="2015-01" db="EMBL/GenBank/DDBJ databases">
        <title>Evolution of Trichinella species and genotypes.</title>
        <authorList>
            <person name="Korhonen P.K."/>
            <person name="Edoardo P."/>
            <person name="Giuseppe L.R."/>
            <person name="Gasser R.B."/>
        </authorList>
    </citation>
    <scope>NUCLEOTIDE SEQUENCE [LARGE SCALE GENOMIC DNA]</scope>
    <source>
        <strain evidence="3">ISS2496</strain>
    </source>
</reference>
<dbReference type="PANTHER" id="PTHR33047:SF8">
    <property type="entry name" value="REGULATOR OF RDNA TRANSCRIPTION PROTEIN 15"/>
    <property type="match status" value="1"/>
</dbReference>
<dbReference type="PROSITE" id="PS50878">
    <property type="entry name" value="RT_POL"/>
    <property type="match status" value="1"/>
</dbReference>
<dbReference type="EMBL" id="JYDQ01000388">
    <property type="protein sequence ID" value="KRY07909.1"/>
    <property type="molecule type" value="Genomic_DNA"/>
</dbReference>
<accession>A0A0V0Z5U6</accession>
<keyword evidence="4" id="KW-1185">Reference proteome</keyword>
<evidence type="ECO:0000313" key="4">
    <source>
        <dbReference type="Proteomes" id="UP000054783"/>
    </source>
</evidence>
<evidence type="ECO:0000313" key="3">
    <source>
        <dbReference type="EMBL" id="KRY07909.1"/>
    </source>
</evidence>
<dbReference type="Proteomes" id="UP000054783">
    <property type="component" value="Unassembled WGS sequence"/>
</dbReference>
<feature type="region of interest" description="Disordered" evidence="1">
    <location>
        <begin position="635"/>
        <end position="661"/>
    </location>
</feature>
<dbReference type="AlphaFoldDB" id="A0A0V0Z5U6"/>
<comment type="caution">
    <text evidence="3">The sequence shown here is derived from an EMBL/GenBank/DDBJ whole genome shotgun (WGS) entry which is preliminary data.</text>
</comment>
<dbReference type="Pfam" id="PF00078">
    <property type="entry name" value="RVT_1"/>
    <property type="match status" value="1"/>
</dbReference>
<feature type="domain" description="Reverse transcriptase" evidence="2">
    <location>
        <begin position="1"/>
        <end position="158"/>
    </location>
</feature>
<name>A0A0V0Z5U6_9BILA</name>
<sequence>MSPVLMTIVREAHKTGKELNIVCVDLAKAFDTVNHTSIDRALRMQGLDNHSRALIAEMVTGSTTVIKGDGGVLIMDELIERLEQSGVGYKIGNSEVVTAFADDVTLVSSSRRGMEKLISITHDFINERGLKSAALERNLRIFPWRALEKSSRSWGVSITPNGKPAFDVDTLEGTLERIQEVDASIRQTVKRFLHLPHTGMNNMFLTMPIKNGGLGLRPLCTQHIARVAVGTNSMMNSADLTSQAIASMPQHQKPLHAALQHFSVPAATKDALKKGKRQLLCAEIAELTETYQGSCLPTFRKRPVGNSWLSGLNGMRSRDFITGLKLRFGVIETHSQKWWGRTPQNPAVLLCRHCGHSTGKRETASHISQKCPQTKRLNIQRHNKIVHLVGEHARREGFTVHVEHALKSEGQVYKPDLILIKGGTAHILDVAVPWETGTNRHEHYERKVHKYSTISDDVKAHFGVDSCTVGAIVVGARRSDTALVLTVNYANQRFAEVHLRLGEQLPGNQSVSVPGEGKTNLSHDGLNPAHVPYWWVNNPTLGEFCFAMIGRADIEGSKSNVAMDAWLPQASYPCGNFSDTSCMKSTQSKGSIGHAFAVSIRTGNQNQVSLCPFTLSEVSVLAELTLGHLRYRLTDVPPQSNSPSDTVSGANHFKPIADHPY</sequence>
<gene>
    <name evidence="3" type="ORF">T12_3527</name>
</gene>
<evidence type="ECO:0000256" key="1">
    <source>
        <dbReference type="SAM" id="MobiDB-lite"/>
    </source>
</evidence>
<organism evidence="3 4">
    <name type="scientific">Trichinella patagoniensis</name>
    <dbReference type="NCBI Taxonomy" id="990121"/>
    <lineage>
        <taxon>Eukaryota</taxon>
        <taxon>Metazoa</taxon>
        <taxon>Ecdysozoa</taxon>
        <taxon>Nematoda</taxon>
        <taxon>Enoplea</taxon>
        <taxon>Dorylaimia</taxon>
        <taxon>Trichinellida</taxon>
        <taxon>Trichinellidae</taxon>
        <taxon>Trichinella</taxon>
    </lineage>
</organism>
<dbReference type="InterPro" id="IPR052997">
    <property type="entry name" value="RRT15-like"/>
</dbReference>
<feature type="compositionally biased region" description="Polar residues" evidence="1">
    <location>
        <begin position="637"/>
        <end position="649"/>
    </location>
</feature>